<dbReference type="PANTHER" id="PTHR11014:SF63">
    <property type="entry name" value="METALLOPEPTIDASE, PUTATIVE (AFU_ORTHOLOGUE AFUA_6G09600)-RELATED"/>
    <property type="match status" value="1"/>
</dbReference>
<dbReference type="InterPro" id="IPR017439">
    <property type="entry name" value="Amidohydrolase"/>
</dbReference>
<dbReference type="Gene3D" id="3.40.630.10">
    <property type="entry name" value="Zn peptidases"/>
    <property type="match status" value="1"/>
</dbReference>
<dbReference type="NCBIfam" id="TIGR01891">
    <property type="entry name" value="amidohydrolases"/>
    <property type="match status" value="1"/>
</dbReference>
<dbReference type="Pfam" id="PF07687">
    <property type="entry name" value="M20_dimer"/>
    <property type="match status" value="1"/>
</dbReference>
<organism evidence="2 3">
    <name type="scientific">Brevibacterium salitolerans</name>
    <dbReference type="NCBI Taxonomy" id="1403566"/>
    <lineage>
        <taxon>Bacteria</taxon>
        <taxon>Bacillati</taxon>
        <taxon>Actinomycetota</taxon>
        <taxon>Actinomycetes</taxon>
        <taxon>Micrococcales</taxon>
        <taxon>Brevibacteriaceae</taxon>
        <taxon>Brevibacterium</taxon>
    </lineage>
</organism>
<dbReference type="InterPro" id="IPR011650">
    <property type="entry name" value="Peptidase_M20_dimer"/>
</dbReference>
<dbReference type="PIRSF" id="PIRSF005962">
    <property type="entry name" value="Pept_M20D_amidohydro"/>
    <property type="match status" value="1"/>
</dbReference>
<keyword evidence="3" id="KW-1185">Reference proteome</keyword>
<dbReference type="Pfam" id="PF01546">
    <property type="entry name" value="Peptidase_M20"/>
    <property type="match status" value="1"/>
</dbReference>
<evidence type="ECO:0000259" key="1">
    <source>
        <dbReference type="Pfam" id="PF07687"/>
    </source>
</evidence>
<proteinExistence type="predicted"/>
<dbReference type="InterPro" id="IPR002933">
    <property type="entry name" value="Peptidase_M20"/>
</dbReference>
<dbReference type="SUPFAM" id="SSF53187">
    <property type="entry name" value="Zn-dependent exopeptidases"/>
    <property type="match status" value="1"/>
</dbReference>
<dbReference type="InterPro" id="IPR036264">
    <property type="entry name" value="Bact_exopeptidase_dim_dom"/>
</dbReference>
<reference evidence="2 3" key="1">
    <citation type="journal article" date="2019" name="Int. J. Syst. Evol. Microbiol.">
        <title>The Global Catalogue of Microorganisms (GCM) 10K type strain sequencing project: providing services to taxonomists for standard genome sequencing and annotation.</title>
        <authorList>
            <consortium name="The Broad Institute Genomics Platform"/>
            <consortium name="The Broad Institute Genome Sequencing Center for Infectious Disease"/>
            <person name="Wu L."/>
            <person name="Ma J."/>
        </authorList>
    </citation>
    <scope>NUCLEOTIDE SEQUENCE [LARGE SCALE GENOMIC DNA]</scope>
    <source>
        <strain evidence="2 3">JCM 15900</strain>
    </source>
</reference>
<comment type="caution">
    <text evidence="2">The sequence shown here is derived from an EMBL/GenBank/DDBJ whole genome shotgun (WGS) entry which is preliminary data.</text>
</comment>
<dbReference type="Proteomes" id="UP001500984">
    <property type="component" value="Unassembled WGS sequence"/>
</dbReference>
<protein>
    <submittedName>
        <fullName evidence="2">Amidohydrolase</fullName>
    </submittedName>
</protein>
<feature type="domain" description="Peptidase M20 dimerisation" evidence="1">
    <location>
        <begin position="191"/>
        <end position="282"/>
    </location>
</feature>
<gene>
    <name evidence="2" type="ORF">GCM10009823_28950</name>
</gene>
<dbReference type="EMBL" id="BAAAPZ010000017">
    <property type="protein sequence ID" value="GAA2104325.1"/>
    <property type="molecule type" value="Genomic_DNA"/>
</dbReference>
<dbReference type="Gene3D" id="3.30.70.360">
    <property type="match status" value="1"/>
</dbReference>
<evidence type="ECO:0000313" key="2">
    <source>
        <dbReference type="EMBL" id="GAA2104325.1"/>
    </source>
</evidence>
<evidence type="ECO:0000313" key="3">
    <source>
        <dbReference type="Proteomes" id="UP001500984"/>
    </source>
</evidence>
<accession>A0ABN2X3V2</accession>
<dbReference type="PANTHER" id="PTHR11014">
    <property type="entry name" value="PEPTIDASE M20 FAMILY MEMBER"/>
    <property type="match status" value="1"/>
</dbReference>
<name>A0ABN2X3V2_9MICO</name>
<dbReference type="SUPFAM" id="SSF55031">
    <property type="entry name" value="Bacterial exopeptidase dimerisation domain"/>
    <property type="match status" value="1"/>
</dbReference>
<sequence length="392" mass="40602">MQSEDSRAVRLWNALENHIPAAVRLRHELHRMPEVSGEESRTRDAVAAALPEAMRASRTEVAETGAVLRLGGPGRAVGIRGELDALPVTETTGVEWQSQVPGVMHACGHDVHLAALVALAHAVAEAGAPVPLLAVLQPREETYPSGAEDIMASGVLGAQECAAMIGAHLQPTLARDVVACVPGGVNAAADEFVIEVTGSPGHAAYPHLAEDPVLATAQVVVALQTVVSRRVDPMRAAVLGVSSIEAGTAANVIPGTARVSGTLRALDTETRALLRRQLEEVAVGVAAAHGCRAQVTVTSGEPVLENHPELAALAGRELAARGFEISDTLRSLGADDFSFYGAQAPSLMMFVGTGAAAGLHTADFLPGDDDVRRVAQAMAAGYLAAAEMLREG</sequence>